<sequence length="124" mass="12988">MRKRTVAGALAASVTAAMLLGSASSASTAGEMKLLASASKGGVTAKLWLNTRTRVLHGEGLNLRKGEMVRMDRNYSIKGTWMAQSNVGSLNTTGFRGSGDFSVCAGSPVGGARFICTKYYDFNG</sequence>
<dbReference type="Proteomes" id="UP001501747">
    <property type="component" value="Unassembled WGS sequence"/>
</dbReference>
<dbReference type="RefSeq" id="WP_344870657.1">
    <property type="nucleotide sequence ID" value="NZ_BAABAL010000003.1"/>
</dbReference>
<evidence type="ECO:0008006" key="4">
    <source>
        <dbReference type="Google" id="ProtNLM"/>
    </source>
</evidence>
<evidence type="ECO:0000313" key="2">
    <source>
        <dbReference type="EMBL" id="GAA3988349.1"/>
    </source>
</evidence>
<evidence type="ECO:0000256" key="1">
    <source>
        <dbReference type="SAM" id="SignalP"/>
    </source>
</evidence>
<protein>
    <recommendedName>
        <fullName evidence="4">Secreted protein</fullName>
    </recommendedName>
</protein>
<dbReference type="EMBL" id="BAABAL010000003">
    <property type="protein sequence ID" value="GAA3988349.1"/>
    <property type="molecule type" value="Genomic_DNA"/>
</dbReference>
<keyword evidence="1" id="KW-0732">Signal</keyword>
<gene>
    <name evidence="2" type="ORF">GCM10022247_03480</name>
</gene>
<keyword evidence="3" id="KW-1185">Reference proteome</keyword>
<reference evidence="3" key="1">
    <citation type="journal article" date="2019" name="Int. J. Syst. Evol. Microbiol.">
        <title>The Global Catalogue of Microorganisms (GCM) 10K type strain sequencing project: providing services to taxonomists for standard genome sequencing and annotation.</title>
        <authorList>
            <consortium name="The Broad Institute Genomics Platform"/>
            <consortium name="The Broad Institute Genome Sequencing Center for Infectious Disease"/>
            <person name="Wu L."/>
            <person name="Ma J."/>
        </authorList>
    </citation>
    <scope>NUCLEOTIDE SEQUENCE [LARGE SCALE GENOMIC DNA]</scope>
    <source>
        <strain evidence="3">JCM 17342</strain>
    </source>
</reference>
<proteinExistence type="predicted"/>
<name>A0ABP7QUV0_9PSEU</name>
<feature type="chain" id="PRO_5045668438" description="Secreted protein" evidence="1">
    <location>
        <begin position="30"/>
        <end position="124"/>
    </location>
</feature>
<accession>A0ABP7QUV0</accession>
<organism evidence="2 3">
    <name type="scientific">Allokutzneria multivorans</name>
    <dbReference type="NCBI Taxonomy" id="1142134"/>
    <lineage>
        <taxon>Bacteria</taxon>
        <taxon>Bacillati</taxon>
        <taxon>Actinomycetota</taxon>
        <taxon>Actinomycetes</taxon>
        <taxon>Pseudonocardiales</taxon>
        <taxon>Pseudonocardiaceae</taxon>
        <taxon>Allokutzneria</taxon>
    </lineage>
</organism>
<comment type="caution">
    <text evidence="2">The sequence shown here is derived from an EMBL/GenBank/DDBJ whole genome shotgun (WGS) entry which is preliminary data.</text>
</comment>
<feature type="signal peptide" evidence="1">
    <location>
        <begin position="1"/>
        <end position="29"/>
    </location>
</feature>
<evidence type="ECO:0000313" key="3">
    <source>
        <dbReference type="Proteomes" id="UP001501747"/>
    </source>
</evidence>